<keyword evidence="1" id="KW-1133">Transmembrane helix</keyword>
<gene>
    <name evidence="2" type="ORF">PQO03_08820</name>
</gene>
<evidence type="ECO:0000313" key="2">
    <source>
        <dbReference type="EMBL" id="WDE95816.1"/>
    </source>
</evidence>
<keyword evidence="3" id="KW-1185">Reference proteome</keyword>
<organism evidence="2 3">
    <name type="scientific">Lentisphaera profundi</name>
    <dbReference type="NCBI Taxonomy" id="1658616"/>
    <lineage>
        <taxon>Bacteria</taxon>
        <taxon>Pseudomonadati</taxon>
        <taxon>Lentisphaerota</taxon>
        <taxon>Lentisphaeria</taxon>
        <taxon>Lentisphaerales</taxon>
        <taxon>Lentisphaeraceae</taxon>
        <taxon>Lentisphaera</taxon>
    </lineage>
</organism>
<evidence type="ECO:0000256" key="1">
    <source>
        <dbReference type="SAM" id="Phobius"/>
    </source>
</evidence>
<evidence type="ECO:0000313" key="3">
    <source>
        <dbReference type="Proteomes" id="UP001214250"/>
    </source>
</evidence>
<reference evidence="2 3" key="1">
    <citation type="submission" date="2023-02" db="EMBL/GenBank/DDBJ databases">
        <title>Genome sequence of Lentisphaera profundi SAORIC-696.</title>
        <authorList>
            <person name="Kim e."/>
            <person name="Cho J.-C."/>
            <person name="Choi A."/>
            <person name="Kang I."/>
        </authorList>
    </citation>
    <scope>NUCLEOTIDE SEQUENCE [LARGE SCALE GENOMIC DNA]</scope>
    <source>
        <strain evidence="2 3">SAORIC-696</strain>
    </source>
</reference>
<keyword evidence="1" id="KW-0472">Membrane</keyword>
<feature type="transmembrane region" description="Helical" evidence="1">
    <location>
        <begin position="25"/>
        <end position="46"/>
    </location>
</feature>
<name>A0ABY7VSJ6_9BACT</name>
<protein>
    <submittedName>
        <fullName evidence="2">Uncharacterized protein</fullName>
    </submittedName>
</protein>
<dbReference type="RefSeq" id="WP_274149621.1">
    <property type="nucleotide sequence ID" value="NZ_CP117811.1"/>
</dbReference>
<sequence>MNNIKSKVVIALIIISGSLVGNVSIYYDIIFISGFIFLIGIVTYFMKKAEKIVSETVAEGTIEELNQCLKEIENSEDFDKKTKNNLIKEIKQKIAAKHNTKDLT</sequence>
<proteinExistence type="predicted"/>
<keyword evidence="1" id="KW-0812">Transmembrane</keyword>
<dbReference type="Proteomes" id="UP001214250">
    <property type="component" value="Chromosome 1"/>
</dbReference>
<accession>A0ABY7VSJ6</accession>
<dbReference type="EMBL" id="CP117811">
    <property type="protein sequence ID" value="WDE95816.1"/>
    <property type="molecule type" value="Genomic_DNA"/>
</dbReference>